<dbReference type="PANTHER" id="PTHR32343:SF71">
    <property type="entry name" value="SPLICING REGULATORY GLUTAMIC ACID AND LYSINE RICH PROTEIN 1"/>
    <property type="match status" value="1"/>
</dbReference>
<dbReference type="OrthoDB" id="7763451at2759"/>
<dbReference type="Proteomes" id="UP000824540">
    <property type="component" value="Unassembled WGS sequence"/>
</dbReference>
<proteinExistence type="predicted"/>
<dbReference type="EMBL" id="JAFBMS010000003">
    <property type="protein sequence ID" value="KAG9353631.1"/>
    <property type="molecule type" value="Genomic_DNA"/>
</dbReference>
<name>A0A8T2PQQ1_9TELE</name>
<dbReference type="CDD" id="cd12519">
    <property type="entry name" value="RRM1_SREK1"/>
    <property type="match status" value="1"/>
</dbReference>
<protein>
    <recommendedName>
        <fullName evidence="1">RRM domain-containing protein</fullName>
    </recommendedName>
</protein>
<dbReference type="Gene3D" id="3.30.70.330">
    <property type="match status" value="1"/>
</dbReference>
<dbReference type="PANTHER" id="PTHR32343">
    <property type="entry name" value="SERINE/ARGININE-RICH SPLICING FACTOR"/>
    <property type="match status" value="1"/>
</dbReference>
<reference evidence="2" key="1">
    <citation type="thesis" date="2021" institute="BYU ScholarsArchive" country="Provo, UT, USA">
        <title>Applications of and Algorithms for Genome Assembly and Genomic Analyses with an Emphasis on Marine Teleosts.</title>
        <authorList>
            <person name="Pickett B.D."/>
        </authorList>
    </citation>
    <scope>NUCLEOTIDE SEQUENCE</scope>
    <source>
        <strain evidence="2">HI-2016</strain>
    </source>
</reference>
<dbReference type="GO" id="GO:0005654">
    <property type="term" value="C:nucleoplasm"/>
    <property type="evidence" value="ECO:0007669"/>
    <property type="project" value="TreeGrafter"/>
</dbReference>
<dbReference type="InterPro" id="IPR012677">
    <property type="entry name" value="Nucleotide-bd_a/b_plait_sf"/>
</dbReference>
<dbReference type="FunFam" id="3.30.70.330:FF:000084">
    <property type="entry name" value="Serine/arginine-rich splicing factor 11 isoform 1"/>
    <property type="match status" value="1"/>
</dbReference>
<evidence type="ECO:0000259" key="1">
    <source>
        <dbReference type="Pfam" id="PF00076"/>
    </source>
</evidence>
<dbReference type="SUPFAM" id="SSF54928">
    <property type="entry name" value="RNA-binding domain, RBD"/>
    <property type="match status" value="1"/>
</dbReference>
<organism evidence="2 3">
    <name type="scientific">Albula glossodonta</name>
    <name type="common">roundjaw bonefish</name>
    <dbReference type="NCBI Taxonomy" id="121402"/>
    <lineage>
        <taxon>Eukaryota</taxon>
        <taxon>Metazoa</taxon>
        <taxon>Chordata</taxon>
        <taxon>Craniata</taxon>
        <taxon>Vertebrata</taxon>
        <taxon>Euteleostomi</taxon>
        <taxon>Actinopterygii</taxon>
        <taxon>Neopterygii</taxon>
        <taxon>Teleostei</taxon>
        <taxon>Albuliformes</taxon>
        <taxon>Albulidae</taxon>
        <taxon>Albula</taxon>
    </lineage>
</organism>
<dbReference type="Pfam" id="PF00076">
    <property type="entry name" value="RRM_1"/>
    <property type="match status" value="1"/>
</dbReference>
<dbReference type="GO" id="GO:0003723">
    <property type="term" value="F:RNA binding"/>
    <property type="evidence" value="ECO:0007669"/>
    <property type="project" value="InterPro"/>
</dbReference>
<dbReference type="InterPro" id="IPR000504">
    <property type="entry name" value="RRM_dom"/>
</dbReference>
<keyword evidence="3" id="KW-1185">Reference proteome</keyword>
<gene>
    <name evidence="2" type="ORF">JZ751_011752</name>
</gene>
<accession>A0A8T2PQQ1</accession>
<feature type="domain" description="RRM" evidence="1">
    <location>
        <begin position="12"/>
        <end position="75"/>
    </location>
</feature>
<dbReference type="AlphaFoldDB" id="A0A8T2PQQ1"/>
<evidence type="ECO:0000313" key="3">
    <source>
        <dbReference type="Proteomes" id="UP000824540"/>
    </source>
</evidence>
<sequence length="126" mass="13954">MSGIPGTAVIQITNLSSAVSSEQMRTLFGFLGDIEELRLYPPDNAPLSFSSKVCYIKYREPSSVGVAQHLTNTVFIDRALIVVPCAEAVPFSLEKKEWYFCIPSSFFIYFLISENACPGDLVLDGY</sequence>
<evidence type="ECO:0000313" key="2">
    <source>
        <dbReference type="EMBL" id="KAG9353631.1"/>
    </source>
</evidence>
<comment type="caution">
    <text evidence="2">The sequence shown here is derived from an EMBL/GenBank/DDBJ whole genome shotgun (WGS) entry which is preliminary data.</text>
</comment>
<dbReference type="InterPro" id="IPR035979">
    <property type="entry name" value="RBD_domain_sf"/>
</dbReference>